<sequence length="41" mass="4806">MKIITRGEAMRIHRQHPASRLFPFCTGKYRWHGSTDTYTGP</sequence>
<dbReference type="InterPro" id="IPR009329">
    <property type="entry name" value="DUF987"/>
</dbReference>
<evidence type="ECO:0000313" key="2">
    <source>
        <dbReference type="EMBL" id="VED10656.1"/>
    </source>
</evidence>
<dbReference type="AlphaFoldDB" id="A0A3S4LGL5"/>
<comment type="similarity">
    <text evidence="1">Belongs to the YeeT/YkfH/YpjJ family.</text>
</comment>
<accession>A0A3S4LGL5</accession>
<organism evidence="2 3">
    <name type="scientific">Escherichia coli</name>
    <dbReference type="NCBI Taxonomy" id="562"/>
    <lineage>
        <taxon>Bacteria</taxon>
        <taxon>Pseudomonadati</taxon>
        <taxon>Pseudomonadota</taxon>
        <taxon>Gammaproteobacteria</taxon>
        <taxon>Enterobacterales</taxon>
        <taxon>Enterobacteriaceae</taxon>
        <taxon>Escherichia</taxon>
    </lineage>
</organism>
<gene>
    <name evidence="2" type="primary">yeeT_3</name>
    <name evidence="2" type="ORF">NCTC9044_02482</name>
</gene>
<proteinExistence type="inferred from homology"/>
<dbReference type="Pfam" id="PF06174">
    <property type="entry name" value="DUF987"/>
    <property type="match status" value="1"/>
</dbReference>
<dbReference type="Proteomes" id="UP000271797">
    <property type="component" value="Chromosome"/>
</dbReference>
<name>A0A3S4LGL5_ECOLX</name>
<evidence type="ECO:0000313" key="3">
    <source>
        <dbReference type="Proteomes" id="UP000271797"/>
    </source>
</evidence>
<dbReference type="EMBL" id="LR134238">
    <property type="protein sequence ID" value="VED10656.1"/>
    <property type="molecule type" value="Genomic_DNA"/>
</dbReference>
<reference evidence="2 3" key="1">
    <citation type="submission" date="2018-12" db="EMBL/GenBank/DDBJ databases">
        <authorList>
            <consortium name="Pathogen Informatics"/>
        </authorList>
    </citation>
    <scope>NUCLEOTIDE SEQUENCE [LARGE SCALE GENOMIC DNA]</scope>
    <source>
        <strain evidence="2 3">NCTC9044</strain>
    </source>
</reference>
<evidence type="ECO:0000256" key="1">
    <source>
        <dbReference type="ARBA" id="ARBA00009029"/>
    </source>
</evidence>
<protein>
    <submittedName>
        <fullName evidence="2">CP4-44 prophage</fullName>
    </submittedName>
</protein>